<evidence type="ECO:0000256" key="2">
    <source>
        <dbReference type="ARBA" id="ARBA00023043"/>
    </source>
</evidence>
<dbReference type="EMBL" id="QPMT01000011">
    <property type="protein sequence ID" value="KAF4861284.1"/>
    <property type="molecule type" value="Genomic_DNA"/>
</dbReference>
<feature type="repeat" description="ANK" evidence="3">
    <location>
        <begin position="902"/>
        <end position="926"/>
    </location>
</feature>
<feature type="region of interest" description="Disordered" evidence="4">
    <location>
        <begin position="492"/>
        <end position="511"/>
    </location>
</feature>
<dbReference type="Gene3D" id="1.25.40.20">
    <property type="entry name" value="Ankyrin repeat-containing domain"/>
    <property type="match status" value="1"/>
</dbReference>
<evidence type="ECO:0000313" key="8">
    <source>
        <dbReference type="Proteomes" id="UP000711996"/>
    </source>
</evidence>
<dbReference type="PROSITE" id="PS50297">
    <property type="entry name" value="ANK_REP_REGION"/>
    <property type="match status" value="3"/>
</dbReference>
<accession>A0A9P5K6S8</accession>
<sequence>MFLSPYCSLIALCLSGGVAADGWDDFTNNLASDLAPIISLFGEQATKQYLSESITWLDYFIFAMAPIGILTALVSAIRVCGSPSLKAFIGRAKEAAGNVEAELLSSTSRNVCELYNGGGIERIIGRPKILEVVLDRNVDDEEFTREGGSAGIYTFADYVRNENHRQEWRPWPHHESTEPSKGDGPKMTEEYGPNLSHNVSIKRLDDWWFRLVGVIGFVLQVGVLIYAATATYYLRLEKDGEQPPSYACPMVIVGTVLVCGGVFFCAVLVGESTEEEIYQRERNLSERSSLYWLQPAQVHGDQTFEPFCYADVGGVGSLNRHITSRKKQSAPSELSVWLVVGSSVSGFVLQFVGLRGTHSSISLAQLGAALIMSMLRAGLRTQRLDSQGNRLSEQEISTMMISSDTLKGHELDWLALYIGQAEVMEDHGMKGGVPSTEKSGRNWRLCGLDVPWPREKDIENAPMQDEINSERRSYSWLFFGATTAGERITHHPSEANSGGIGHKPSESAEPQGRVDCANRILAYRRTLTRLTEPTTAKLDLAVLTRHFSNEMVAVRETARQLVLAIESVANSVCSSSTAIIMEEWRSKHNDLYCAMNCGVSPRAGNQIAKVLLHLHRGGQDSHWRLEGKEIVEAMLGLWTWSLISESARSHSQLKVTRRRIVSSVKHPEEVGYYKWFRSAAGRPMKHTLKGLNTEFGPSTLWLNEEGRLRNATPTPTGNSEISEGPFYQLFGWFSGEPLHLSSSSEQSEIDVFTLPTTSDLLSLCAQEILGTFVKSILDLVKSIGEVEVDGTADNVCLRSRLASELVEAIEKSGLASRDDALLCVLPPIVRREFDAQRTPLWFAAGIGHEGMVIEALGQITYRHGYNLPSLAGPLLQAASKGRDGIVRLLLQHGADPNVADASGTTPLCQASENGHEQVVRVLLEFGEVNPNVTDPCGRTPLWHAANNGHELVVMALLEQGARPEKGASAHGTPLQRAIHNGHDLVVREFHAHSEGKEMGYIGGGRNWVNDEMMEGPAEQYEKACKSFLDYVSPNKFEDGKELDDKDAIKIALLGQGVDSEKLRTHGSGLDQYIFDKQNFTNESPSGKGLRWEATLISLIHQYGPKAKIYVAQVTNERRVHPRDADQIVEAIEYAIESWNVDIIVLPFGFASVNRMMMKPLAETRKMNKQTIVIAAATTNGFNSVRGYPATSPHVIAIHAVDGQGRHCGLAPSPKAGDYNFSVVGAGLKAPWTNKETGKKLVNGNTDTAGIAAGIAASFLHFLRISLIQDEPKLNLSPEDHMWLRSTDGMREMLHLMSTPIDGYNFLTPWAVFSKNIKNSKNVENSKSVENSKNVENSKRERIFDIIKMTVDKKRGRVLRMPEPSAESSRSSSCD</sequence>
<dbReference type="InterPro" id="IPR050889">
    <property type="entry name" value="Dendritic_Spine_Reg/Scaffold"/>
</dbReference>
<evidence type="ECO:0000256" key="1">
    <source>
        <dbReference type="ARBA" id="ARBA00022737"/>
    </source>
</evidence>
<feature type="transmembrane region" description="Helical" evidence="5">
    <location>
        <begin position="249"/>
        <end position="270"/>
    </location>
</feature>
<dbReference type="GO" id="GO:0006508">
    <property type="term" value="P:proteolysis"/>
    <property type="evidence" value="ECO:0007669"/>
    <property type="project" value="InterPro"/>
</dbReference>
<feature type="chain" id="PRO_5040105438" evidence="6">
    <location>
        <begin position="21"/>
        <end position="1374"/>
    </location>
</feature>
<gene>
    <name evidence="7" type="primary">Anks3</name>
    <name evidence="7" type="ORF">CGCSCA2_v004795</name>
</gene>
<keyword evidence="2 3" id="KW-0040">ANK repeat</keyword>
<reference evidence="7" key="1">
    <citation type="submission" date="2019-06" db="EMBL/GenBank/DDBJ databases">
        <authorList>
            <person name="Gan P."/>
            <person name="Shirasu K."/>
        </authorList>
    </citation>
    <scope>NUCLEOTIDE SEQUENCE [LARGE SCALE GENOMIC DNA]</scope>
    <source>
        <strain evidence="7">CAD2</strain>
    </source>
</reference>
<feature type="region of interest" description="Disordered" evidence="4">
    <location>
        <begin position="169"/>
        <end position="191"/>
    </location>
</feature>
<evidence type="ECO:0000256" key="3">
    <source>
        <dbReference type="PROSITE-ProRule" id="PRU00023"/>
    </source>
</evidence>
<evidence type="ECO:0000256" key="5">
    <source>
        <dbReference type="SAM" id="Phobius"/>
    </source>
</evidence>
<dbReference type="Gene3D" id="3.40.50.200">
    <property type="entry name" value="Peptidase S8/S53 domain"/>
    <property type="match status" value="1"/>
</dbReference>
<dbReference type="SMART" id="SM00248">
    <property type="entry name" value="ANK"/>
    <property type="match status" value="4"/>
</dbReference>
<dbReference type="PANTHER" id="PTHR24166:SF48">
    <property type="entry name" value="PROTEIN VAPYRIN"/>
    <property type="match status" value="1"/>
</dbReference>
<dbReference type="Proteomes" id="UP000711996">
    <property type="component" value="Unassembled WGS sequence"/>
</dbReference>
<feature type="signal peptide" evidence="6">
    <location>
        <begin position="1"/>
        <end position="20"/>
    </location>
</feature>
<keyword evidence="5" id="KW-1133">Transmembrane helix</keyword>
<feature type="transmembrane region" description="Helical" evidence="5">
    <location>
        <begin position="207"/>
        <end position="229"/>
    </location>
</feature>
<dbReference type="InterPro" id="IPR036770">
    <property type="entry name" value="Ankyrin_rpt-contain_sf"/>
</dbReference>
<dbReference type="Pfam" id="PF00023">
    <property type="entry name" value="Ank"/>
    <property type="match status" value="1"/>
</dbReference>
<dbReference type="PROSITE" id="PS50088">
    <property type="entry name" value="ANK_REPEAT"/>
    <property type="match status" value="3"/>
</dbReference>
<feature type="repeat" description="ANK" evidence="3">
    <location>
        <begin position="873"/>
        <end position="901"/>
    </location>
</feature>
<dbReference type="GO" id="GO:0004252">
    <property type="term" value="F:serine-type endopeptidase activity"/>
    <property type="evidence" value="ECO:0007669"/>
    <property type="project" value="InterPro"/>
</dbReference>
<feature type="transmembrane region" description="Helical" evidence="5">
    <location>
        <begin position="59"/>
        <end position="81"/>
    </location>
</feature>
<dbReference type="Pfam" id="PF12796">
    <property type="entry name" value="Ank_2"/>
    <property type="match status" value="1"/>
</dbReference>
<feature type="repeat" description="ANK" evidence="3">
    <location>
        <begin position="936"/>
        <end position="968"/>
    </location>
</feature>
<dbReference type="SUPFAM" id="SSF48403">
    <property type="entry name" value="Ankyrin repeat"/>
    <property type="match status" value="1"/>
</dbReference>
<dbReference type="InterPro" id="IPR036852">
    <property type="entry name" value="Peptidase_S8/S53_dom_sf"/>
</dbReference>
<feature type="transmembrane region" description="Helical" evidence="5">
    <location>
        <begin position="334"/>
        <end position="354"/>
    </location>
</feature>
<dbReference type="OrthoDB" id="194358at2759"/>
<protein>
    <submittedName>
        <fullName evidence="7">Ankyrin repeat and SAM domain-containing protein 3</fullName>
    </submittedName>
</protein>
<keyword evidence="5" id="KW-0472">Membrane</keyword>
<keyword evidence="5" id="KW-0812">Transmembrane</keyword>
<dbReference type="InterPro" id="IPR002110">
    <property type="entry name" value="Ankyrin_rpt"/>
</dbReference>
<evidence type="ECO:0000256" key="6">
    <source>
        <dbReference type="SAM" id="SignalP"/>
    </source>
</evidence>
<evidence type="ECO:0000313" key="7">
    <source>
        <dbReference type="EMBL" id="KAF4861284.1"/>
    </source>
</evidence>
<dbReference type="PANTHER" id="PTHR24166">
    <property type="entry name" value="ROLLING PEBBLES, ISOFORM B"/>
    <property type="match status" value="1"/>
</dbReference>
<dbReference type="SUPFAM" id="SSF52743">
    <property type="entry name" value="Subtilisin-like"/>
    <property type="match status" value="1"/>
</dbReference>
<comment type="caution">
    <text evidence="7">The sequence shown here is derived from an EMBL/GenBank/DDBJ whole genome shotgun (WGS) entry which is preliminary data.</text>
</comment>
<evidence type="ECO:0000256" key="4">
    <source>
        <dbReference type="SAM" id="MobiDB-lite"/>
    </source>
</evidence>
<dbReference type="CDD" id="cd00306">
    <property type="entry name" value="Peptidases_S8_S53"/>
    <property type="match status" value="1"/>
</dbReference>
<feature type="compositionally biased region" description="Basic and acidic residues" evidence="4">
    <location>
        <begin position="169"/>
        <end position="189"/>
    </location>
</feature>
<name>A0A9P5K6S8_COLSI</name>
<proteinExistence type="predicted"/>
<keyword evidence="1" id="KW-0677">Repeat</keyword>
<keyword evidence="6" id="KW-0732">Signal</keyword>
<keyword evidence="8" id="KW-1185">Reference proteome</keyword>
<organism evidence="7 8">
    <name type="scientific">Colletotrichum siamense</name>
    <name type="common">Anthracnose fungus</name>
    <dbReference type="NCBI Taxonomy" id="690259"/>
    <lineage>
        <taxon>Eukaryota</taxon>
        <taxon>Fungi</taxon>
        <taxon>Dikarya</taxon>
        <taxon>Ascomycota</taxon>
        <taxon>Pezizomycotina</taxon>
        <taxon>Sordariomycetes</taxon>
        <taxon>Hypocreomycetidae</taxon>
        <taxon>Glomerellales</taxon>
        <taxon>Glomerellaceae</taxon>
        <taxon>Colletotrichum</taxon>
        <taxon>Colletotrichum gloeosporioides species complex</taxon>
    </lineage>
</organism>